<evidence type="ECO:0000259" key="13">
    <source>
        <dbReference type="Pfam" id="PF20653"/>
    </source>
</evidence>
<evidence type="ECO:0000313" key="15">
    <source>
        <dbReference type="Proteomes" id="UP000017559"/>
    </source>
</evidence>
<keyword evidence="4 10" id="KW-0813">Transport</keyword>
<dbReference type="PANTHER" id="PTHR21506">
    <property type="entry name" value="COMPONENT OF OLIGOMERIC GOLGI COMPLEX 6"/>
    <property type="match status" value="1"/>
</dbReference>
<dbReference type="STRING" id="1381753.V2YYI3"/>
<organism evidence="14 15">
    <name type="scientific">Moniliophthora roreri (strain MCA 2997)</name>
    <name type="common">Cocoa frosty pod rot fungus</name>
    <name type="synonym">Crinipellis roreri</name>
    <dbReference type="NCBI Taxonomy" id="1381753"/>
    <lineage>
        <taxon>Eukaryota</taxon>
        <taxon>Fungi</taxon>
        <taxon>Dikarya</taxon>
        <taxon>Basidiomycota</taxon>
        <taxon>Agaricomycotina</taxon>
        <taxon>Agaricomycetes</taxon>
        <taxon>Agaricomycetidae</taxon>
        <taxon>Agaricales</taxon>
        <taxon>Marasmiineae</taxon>
        <taxon>Marasmiaceae</taxon>
        <taxon>Moniliophthora</taxon>
    </lineage>
</organism>
<dbReference type="InterPro" id="IPR048368">
    <property type="entry name" value="COG6_N"/>
</dbReference>
<dbReference type="PANTHER" id="PTHR21506:SF0">
    <property type="entry name" value="CONSERVED OLIGOMERIC GOLGI COMPLEX SUBUNIT 6"/>
    <property type="match status" value="1"/>
</dbReference>
<proteinExistence type="inferred from homology"/>
<evidence type="ECO:0000256" key="3">
    <source>
        <dbReference type="ARBA" id="ARBA00020973"/>
    </source>
</evidence>
<gene>
    <name evidence="14" type="ORF">Moror_6709</name>
</gene>
<sequence length="735" mass="82482">MSSTPSRPSSSTPATDDRKSSISSQSRNPVSLRLYKVLGTSFDDQATREALQTLSDLYANTERKVDGPVAEEEVESLENSAKRLSISKEAAHGESIPGETANRARKNLRRDMEKQLAEGSHHFLQIFKELDSRLSTLQTHITAMHKSCDEAEKQLQLTNEVSKTLLERAGSLREERQEVEVKQLIISLFLSRFTLTEDEVEAITSRDVAVGKRFFMAMDKTEKIRDDCRVLMAGEEGPTKAGLDIMSTTSSYLEQGYEKILRWCSYEFLQVGRDTQLEVSSVMREAVSRLRKRPELLGEALSSLSQTRQSALQSSFLTALTRGGPSGLPRPIELHAHDPMRYIGDMLAWVHQAIAAEREFLEGLFGIKSDGRMVGSVRAFHEKMSEEELRIRELMDEAVKRLCVPLQGRVQQTVKSQESSIMTYKIANLLQFYTVTMQSTIGPDAVLSTTLRDITDIAYKSFYDAIETQCRALLRIGPENEDPSLTPPVPIIEHVQVLREIMSVYHSSLLGDEDADDQIAGFEKVLDTMIDPAIQMCINGAQQKKAARPRWDMQVFVLNCLSYLLSSLEPFEFTQAKRKIVQSIIDERVEILTDEHYHDIMLDAGLEEIATVCQKHDDSEPLSHIPATQPSQLQAALRNFSHWLSGPEVVHSPRLSLLTVQRLHTKIHHAALARMAKAYGVICEQVRRKENRYEAASTLLGSERPFGQVGLVWQIFGLQEDGDGSEGDNEKSGGG</sequence>
<dbReference type="Proteomes" id="UP000017559">
    <property type="component" value="Unassembled WGS sequence"/>
</dbReference>
<evidence type="ECO:0000256" key="4">
    <source>
        <dbReference type="ARBA" id="ARBA00022448"/>
    </source>
</evidence>
<feature type="region of interest" description="Disordered" evidence="11">
    <location>
        <begin position="1"/>
        <end position="27"/>
    </location>
</feature>
<name>V2YYI3_MONRO</name>
<dbReference type="GO" id="GO:0015031">
    <property type="term" value="P:protein transport"/>
    <property type="evidence" value="ECO:0007669"/>
    <property type="project" value="UniProtKB-KW"/>
</dbReference>
<evidence type="ECO:0000256" key="5">
    <source>
        <dbReference type="ARBA" id="ARBA00022927"/>
    </source>
</evidence>
<keyword evidence="6 10" id="KW-0333">Golgi apparatus</keyword>
<feature type="domain" description="Conserved Oligomeric Golgi complex subunit 6 C-terminal" evidence="13">
    <location>
        <begin position="240"/>
        <end position="700"/>
    </location>
</feature>
<evidence type="ECO:0000256" key="7">
    <source>
        <dbReference type="ARBA" id="ARBA00023136"/>
    </source>
</evidence>
<dbReference type="SMART" id="SM01087">
    <property type="entry name" value="COG6"/>
    <property type="match status" value="1"/>
</dbReference>
<dbReference type="GO" id="GO:0000139">
    <property type="term" value="C:Golgi membrane"/>
    <property type="evidence" value="ECO:0007669"/>
    <property type="project" value="UniProtKB-SubCell"/>
</dbReference>
<evidence type="ECO:0000256" key="6">
    <source>
        <dbReference type="ARBA" id="ARBA00023034"/>
    </source>
</evidence>
<dbReference type="AlphaFoldDB" id="V2YYI3"/>
<evidence type="ECO:0000256" key="1">
    <source>
        <dbReference type="ARBA" id="ARBA00004395"/>
    </source>
</evidence>
<comment type="similarity">
    <text evidence="2 10">Belongs to the COG6 family.</text>
</comment>
<dbReference type="Pfam" id="PF06419">
    <property type="entry name" value="COG6_N"/>
    <property type="match status" value="1"/>
</dbReference>
<dbReference type="GO" id="GO:0017119">
    <property type="term" value="C:Golgi transport complex"/>
    <property type="evidence" value="ECO:0007669"/>
    <property type="project" value="UniProtKB-UniRule"/>
</dbReference>
<feature type="domain" description="Conserved oligomeric complex COG6 N-terminal" evidence="12">
    <location>
        <begin position="99"/>
        <end position="205"/>
    </location>
</feature>
<evidence type="ECO:0000256" key="9">
    <source>
        <dbReference type="ARBA" id="ARBA00043873"/>
    </source>
</evidence>
<dbReference type="GO" id="GO:0006891">
    <property type="term" value="P:intra-Golgi vesicle-mediated transport"/>
    <property type="evidence" value="ECO:0007669"/>
    <property type="project" value="UniProtKB-UniRule"/>
</dbReference>
<evidence type="ECO:0000313" key="14">
    <source>
        <dbReference type="EMBL" id="ESK96749.1"/>
    </source>
</evidence>
<keyword evidence="5 10" id="KW-0653">Protein transport</keyword>
<keyword evidence="15" id="KW-1185">Reference proteome</keyword>
<evidence type="ECO:0000259" key="12">
    <source>
        <dbReference type="Pfam" id="PF06419"/>
    </source>
</evidence>
<evidence type="ECO:0000256" key="11">
    <source>
        <dbReference type="SAM" id="MobiDB-lite"/>
    </source>
</evidence>
<comment type="subcellular location">
    <subcellularLocation>
        <location evidence="1 10">Golgi apparatus membrane</location>
        <topology evidence="1 10">Peripheral membrane protein</topology>
    </subcellularLocation>
</comment>
<dbReference type="KEGG" id="mrr:Moror_6709"/>
<comment type="function">
    <text evidence="10">Acts as component of the peripheral membrane COG complex that is involved in intra-Golgi protein trafficking. COG is located at the cis-Golgi, and regulates tethering of retrograde intra-Golgi vesicles and possibly a number of other membrane trafficking events.</text>
</comment>
<accession>V2YYI3</accession>
<evidence type="ECO:0000256" key="2">
    <source>
        <dbReference type="ARBA" id="ARBA00011023"/>
    </source>
</evidence>
<dbReference type="OrthoDB" id="272987at2759"/>
<comment type="subunit">
    <text evidence="10">Component of the conserved oligomeric Golgi complex.</text>
</comment>
<comment type="caution">
    <text evidence="14">The sequence shown here is derived from an EMBL/GenBank/DDBJ whole genome shotgun (WGS) entry which is preliminary data.</text>
</comment>
<protein>
    <recommendedName>
        <fullName evidence="3 10">Conserved oligomeric Golgi complex subunit 6</fullName>
        <shortName evidence="10">COG complex subunit 6</shortName>
    </recommendedName>
    <alternativeName>
        <fullName evidence="8 10">Component of oligomeric Golgi complex 6</fullName>
    </alternativeName>
</protein>
<dbReference type="InterPro" id="IPR010490">
    <property type="entry name" value="COG6"/>
</dbReference>
<evidence type="ECO:0000256" key="8">
    <source>
        <dbReference type="ARBA" id="ARBA00031348"/>
    </source>
</evidence>
<dbReference type="Pfam" id="PF20653">
    <property type="entry name" value="COG6_C"/>
    <property type="match status" value="1"/>
</dbReference>
<keyword evidence="7 10" id="KW-0472">Membrane</keyword>
<feature type="compositionally biased region" description="Low complexity" evidence="11">
    <location>
        <begin position="1"/>
        <end position="14"/>
    </location>
</feature>
<dbReference type="EMBL" id="AWSO01000042">
    <property type="protein sequence ID" value="ESK96749.1"/>
    <property type="molecule type" value="Genomic_DNA"/>
</dbReference>
<reference evidence="14 15" key="1">
    <citation type="journal article" date="2014" name="BMC Genomics">
        <title>Genome and secretome analysis of the hemibiotrophic fungal pathogen, Moniliophthora roreri, which causes frosty pod rot disease of cacao: mechanisms of the biotrophic and necrotrophic phases.</title>
        <authorList>
            <person name="Meinhardt L.W."/>
            <person name="Costa G.G.L."/>
            <person name="Thomazella D.P.T."/>
            <person name="Teixeira P.J.P.L."/>
            <person name="Carazzolle M.F."/>
            <person name="Schuster S.C."/>
            <person name="Carlson J.E."/>
            <person name="Guiltinan M.J."/>
            <person name="Mieczkowski P."/>
            <person name="Farmer A."/>
            <person name="Ramaraj T."/>
            <person name="Crozier J."/>
            <person name="Davis R.E."/>
            <person name="Shao J."/>
            <person name="Melnick R.L."/>
            <person name="Pereira G.A.G."/>
            <person name="Bailey B.A."/>
        </authorList>
    </citation>
    <scope>NUCLEOTIDE SEQUENCE [LARGE SCALE GENOMIC DNA]</scope>
    <source>
        <strain evidence="14 15">MCA 2997</strain>
    </source>
</reference>
<dbReference type="HOGENOM" id="CLU_011361_2_0_1"/>
<dbReference type="InterPro" id="IPR048369">
    <property type="entry name" value="COG6_C"/>
</dbReference>
<evidence type="ECO:0000256" key="10">
    <source>
        <dbReference type="RuleBase" id="RU365075"/>
    </source>
</evidence>
<comment type="function">
    <text evidence="9">Acts as a component of the peripheral membrane COG complex that is involved in intra-Golgi protein trafficking. COG is located at the cis-Golgi, and regulates tethering of retrograde intra-Golgi vesicles and possibly a number of other membrane trafficking events.</text>
</comment>